<dbReference type="EMBL" id="JAAGMP010001862">
    <property type="protein sequence ID" value="NEC24674.1"/>
    <property type="molecule type" value="Genomic_DNA"/>
</dbReference>
<feature type="region of interest" description="Disordered" evidence="1">
    <location>
        <begin position="1"/>
        <end position="22"/>
    </location>
</feature>
<dbReference type="Proteomes" id="UP000469670">
    <property type="component" value="Unassembled WGS sequence"/>
</dbReference>
<dbReference type="GO" id="GO:0016740">
    <property type="term" value="F:transferase activity"/>
    <property type="evidence" value="ECO:0007669"/>
    <property type="project" value="UniProtKB-KW"/>
</dbReference>
<proteinExistence type="predicted"/>
<name>A0A7K3SAV8_9ACTN</name>
<organism evidence="2 3">
    <name type="scientific">Streptomyces parvus</name>
    <dbReference type="NCBI Taxonomy" id="66428"/>
    <lineage>
        <taxon>Bacteria</taxon>
        <taxon>Bacillati</taxon>
        <taxon>Actinomycetota</taxon>
        <taxon>Actinomycetes</taxon>
        <taxon>Kitasatosporales</taxon>
        <taxon>Streptomycetaceae</taxon>
        <taxon>Streptomyces</taxon>
    </lineage>
</organism>
<keyword evidence="2" id="KW-0808">Transferase</keyword>
<feature type="non-terminal residue" evidence="2">
    <location>
        <position position="48"/>
    </location>
</feature>
<reference evidence="2 3" key="1">
    <citation type="submission" date="2020-01" db="EMBL/GenBank/DDBJ databases">
        <title>Insect and environment-associated Actinomycetes.</title>
        <authorList>
            <person name="Currrie C."/>
            <person name="Chevrette M."/>
            <person name="Carlson C."/>
            <person name="Stubbendieck R."/>
            <person name="Wendt-Pienkowski E."/>
        </authorList>
    </citation>
    <scope>NUCLEOTIDE SEQUENCE [LARGE SCALE GENOMIC DNA]</scope>
    <source>
        <strain evidence="2 3">SID7590</strain>
    </source>
</reference>
<accession>A0A7K3SAV8</accession>
<protein>
    <submittedName>
        <fullName evidence="2">4-phosphopantetheinyl transferase</fullName>
    </submittedName>
</protein>
<gene>
    <name evidence="2" type="ORF">G3I50_41485</name>
</gene>
<comment type="caution">
    <text evidence="2">The sequence shown here is derived from an EMBL/GenBank/DDBJ whole genome shotgun (WGS) entry which is preliminary data.</text>
</comment>
<evidence type="ECO:0000313" key="3">
    <source>
        <dbReference type="Proteomes" id="UP000469670"/>
    </source>
</evidence>
<dbReference type="AlphaFoldDB" id="A0A7K3SAV8"/>
<sequence>MSEGPGRLGVGPAATRRPPLYEKPPAPVALVATTAEVLAHPELDEDLL</sequence>
<evidence type="ECO:0000256" key="1">
    <source>
        <dbReference type="SAM" id="MobiDB-lite"/>
    </source>
</evidence>
<evidence type="ECO:0000313" key="2">
    <source>
        <dbReference type="EMBL" id="NEC24674.1"/>
    </source>
</evidence>